<feature type="transmembrane region" description="Helical" evidence="1">
    <location>
        <begin position="235"/>
        <end position="258"/>
    </location>
</feature>
<accession>A0A5N6MII9</accession>
<evidence type="ECO:0000313" key="4">
    <source>
        <dbReference type="Proteomes" id="UP000326852"/>
    </source>
</evidence>
<dbReference type="Proteomes" id="UP000326852">
    <property type="component" value="Unassembled WGS sequence"/>
</dbReference>
<keyword evidence="4" id="KW-1185">Reference proteome</keyword>
<reference evidence="3 4" key="1">
    <citation type="submission" date="2019-08" db="EMBL/GenBank/DDBJ databases">
        <title>Arthrobacter sp. nov., isolated from plateau pika and Tibetan wild ass.</title>
        <authorList>
            <person name="Ge Y."/>
        </authorList>
    </citation>
    <scope>NUCLEOTIDE SEQUENCE [LARGE SCALE GENOMIC DNA]</scope>
    <source>
        <strain evidence="3 4">785</strain>
    </source>
</reference>
<dbReference type="InterPro" id="IPR003675">
    <property type="entry name" value="Rce1/LyrA-like_dom"/>
</dbReference>
<keyword evidence="3" id="KW-0645">Protease</keyword>
<sequence length="262" mass="28090">MSVASPSAQAGSLDPRARRMLVFEILIVLGLSLGKSGVYAVVQLIEKATKAPLASQTTTLNPVLDEQPWFDLVYQLLGIFFSLLPVALVLFLLTEPGKSAFRRIGFTFARPLRDFGLGVALAAVIGVGTLGVYAGGRALGLTTALVPAALDTYWWTLPVLILSAMRHAVLEEVIVVGYLFLRLRQLGWGTPAIILTSALIRASYHLYQGIGPGIGNFLMGLLFGYAYYKTRRVMPLVIAHALVDIAGFVGFALFGPAIGIGN</sequence>
<keyword evidence="1" id="KW-0472">Membrane</keyword>
<name>A0A5N6MII9_9MICC</name>
<evidence type="ECO:0000256" key="1">
    <source>
        <dbReference type="SAM" id="Phobius"/>
    </source>
</evidence>
<organism evidence="3 4">
    <name type="scientific">Arthrobacter yangruifuii</name>
    <dbReference type="NCBI Taxonomy" id="2606616"/>
    <lineage>
        <taxon>Bacteria</taxon>
        <taxon>Bacillati</taxon>
        <taxon>Actinomycetota</taxon>
        <taxon>Actinomycetes</taxon>
        <taxon>Micrococcales</taxon>
        <taxon>Micrococcaceae</taxon>
        <taxon>Arthrobacter</taxon>
    </lineage>
</organism>
<proteinExistence type="predicted"/>
<keyword evidence="1" id="KW-1133">Transmembrane helix</keyword>
<evidence type="ECO:0000259" key="2">
    <source>
        <dbReference type="Pfam" id="PF02517"/>
    </source>
</evidence>
<feature type="transmembrane region" description="Helical" evidence="1">
    <location>
        <begin position="72"/>
        <end position="94"/>
    </location>
</feature>
<dbReference type="GO" id="GO:0006508">
    <property type="term" value="P:proteolysis"/>
    <property type="evidence" value="ECO:0007669"/>
    <property type="project" value="UniProtKB-KW"/>
</dbReference>
<dbReference type="GO" id="GO:0008237">
    <property type="term" value="F:metallopeptidase activity"/>
    <property type="evidence" value="ECO:0007669"/>
    <property type="project" value="UniProtKB-KW"/>
</dbReference>
<dbReference type="Pfam" id="PF02517">
    <property type="entry name" value="Rce1-like"/>
    <property type="match status" value="1"/>
</dbReference>
<feature type="domain" description="CAAX prenyl protease 2/Lysostaphin resistance protein A-like" evidence="2">
    <location>
        <begin position="154"/>
        <end position="245"/>
    </location>
</feature>
<evidence type="ECO:0000313" key="3">
    <source>
        <dbReference type="EMBL" id="KAD3515315.1"/>
    </source>
</evidence>
<feature type="transmembrane region" description="Helical" evidence="1">
    <location>
        <begin position="115"/>
        <end position="134"/>
    </location>
</feature>
<comment type="caution">
    <text evidence="3">The sequence shown here is derived from an EMBL/GenBank/DDBJ whole genome shotgun (WGS) entry which is preliminary data.</text>
</comment>
<feature type="transmembrane region" description="Helical" evidence="1">
    <location>
        <begin position="21"/>
        <end position="42"/>
    </location>
</feature>
<dbReference type="GO" id="GO:0004175">
    <property type="term" value="F:endopeptidase activity"/>
    <property type="evidence" value="ECO:0007669"/>
    <property type="project" value="UniProtKB-ARBA"/>
</dbReference>
<gene>
    <name evidence="3" type="ORF">GD627_13675</name>
</gene>
<dbReference type="EMBL" id="VTFX01000005">
    <property type="protein sequence ID" value="KAD3515315.1"/>
    <property type="molecule type" value="Genomic_DNA"/>
</dbReference>
<keyword evidence="3" id="KW-0378">Hydrolase</keyword>
<keyword evidence="3" id="KW-0482">Metalloprotease</keyword>
<protein>
    <submittedName>
        <fullName evidence="3">CPBP family intramembrane metalloprotease</fullName>
    </submittedName>
</protein>
<feature type="transmembrane region" description="Helical" evidence="1">
    <location>
        <begin position="210"/>
        <end position="228"/>
    </location>
</feature>
<dbReference type="GO" id="GO:0080120">
    <property type="term" value="P:CAAX-box protein maturation"/>
    <property type="evidence" value="ECO:0007669"/>
    <property type="project" value="UniProtKB-ARBA"/>
</dbReference>
<keyword evidence="1" id="KW-0812">Transmembrane</keyword>
<dbReference type="AlphaFoldDB" id="A0A5N6MII9"/>
<dbReference type="RefSeq" id="WP_152272949.1">
    <property type="nucleotide sequence ID" value="NZ_VTFX01000005.1"/>
</dbReference>